<protein>
    <submittedName>
        <fullName evidence="1">Uncharacterized protein</fullName>
    </submittedName>
</protein>
<accession>A0AAD6J5C8</accession>
<evidence type="ECO:0000313" key="1">
    <source>
        <dbReference type="EMBL" id="KAJ6264560.1"/>
    </source>
</evidence>
<name>A0AAD6J5C8_DREDA</name>
<reference evidence="1" key="1">
    <citation type="submission" date="2023-01" db="EMBL/GenBank/DDBJ databases">
        <title>The chitinases involved in constricting ring structure development in the nematode-trapping fungus Drechslerella dactyloides.</title>
        <authorList>
            <person name="Wang R."/>
            <person name="Zhang L."/>
            <person name="Tang P."/>
            <person name="Li S."/>
            <person name="Liang L."/>
        </authorList>
    </citation>
    <scope>NUCLEOTIDE SEQUENCE</scope>
    <source>
        <strain evidence="1">YMF1.00031</strain>
    </source>
</reference>
<keyword evidence="2" id="KW-1185">Reference proteome</keyword>
<organism evidence="1 2">
    <name type="scientific">Drechslerella dactyloides</name>
    <name type="common">Nematode-trapping fungus</name>
    <name type="synonym">Arthrobotrys dactyloides</name>
    <dbReference type="NCBI Taxonomy" id="74499"/>
    <lineage>
        <taxon>Eukaryota</taxon>
        <taxon>Fungi</taxon>
        <taxon>Dikarya</taxon>
        <taxon>Ascomycota</taxon>
        <taxon>Pezizomycotina</taxon>
        <taxon>Orbiliomycetes</taxon>
        <taxon>Orbiliales</taxon>
        <taxon>Orbiliaceae</taxon>
        <taxon>Drechslerella</taxon>
    </lineage>
</organism>
<gene>
    <name evidence="1" type="ORF">Dda_0707</name>
</gene>
<proteinExistence type="predicted"/>
<evidence type="ECO:0000313" key="2">
    <source>
        <dbReference type="Proteomes" id="UP001221413"/>
    </source>
</evidence>
<sequence length="793" mass="89258">MVGLTCEAKLSFIRSVMQYAGQKYSGQCPEDKVGFDLQGKDFSVCPISIKIKANFGYRNGVKTYIAYDPATGSRVTMDQDKCDEVAELLRTVEEKDSTSVQQPAVLDFERSVDEFQEGFIPSPSKDTQDAVNLNIYDIPRLGYSADITPSSKDEKPTAELDEIFGSQPAPQSSACASYAAGLTRVTLEIGSVHAICLVVENHKNFRHELPELKTLVEIFQRVFNNPCYYIIHTGFTEKTMFEASALGRISQFNHFLNITAVHFFITSFPERRKGRELKTYCAEQVLTVFFLCLLYNSDVAVEMLPPQADESVTRELRASLNEYLSSLEADYRRARAHKDALWNHLQELQQAHQQGPLYADSIYVYENAKVIPLDGPPIPAHFVGLTKSLAKTPDILRIVLRADARFFHVAFEPPLTPGELPGFDWALFNDDGMLVSRQGVTNLFGEGSVAYGRSQKLELTIPTNMAENILVKLRLRGAYGSEVGQNQITSLRQHIAHWRSKRNEFLKDFSSTSFQVVTAQTELDRIAKVIDTAKEDLRLISEADPASMANLGYLSTSNIHLADSIYGLESTIPTSLLPSHQMDTNAIKSELAALYRKHGIIKAVADQTVQFLQSDSGRKRVVVSSLCRIRAELESQFVNITNATTGDVEASKLRSQLKDMIQQDPDLSRKAELAQELWRRAMNEEAQTYPALLKALDEKILKSKSTIRTVSSHIDKWHATSVFHQSSMEAIELTMQDYDKSEHFVGQFTILKQEILREKRGSKPLNPFIKLYESIAYALRCVNQPEEQSHFEK</sequence>
<dbReference type="EMBL" id="JAQGDS010000001">
    <property type="protein sequence ID" value="KAJ6264560.1"/>
    <property type="molecule type" value="Genomic_DNA"/>
</dbReference>
<comment type="caution">
    <text evidence="1">The sequence shown here is derived from an EMBL/GenBank/DDBJ whole genome shotgun (WGS) entry which is preliminary data.</text>
</comment>
<dbReference type="AlphaFoldDB" id="A0AAD6J5C8"/>
<dbReference type="Proteomes" id="UP001221413">
    <property type="component" value="Unassembled WGS sequence"/>
</dbReference>